<name>A0A1M5IE57_9FLAO</name>
<dbReference type="EMBL" id="PVUB01000001">
    <property type="protein sequence ID" value="PRZ27926.1"/>
    <property type="molecule type" value="Genomic_DNA"/>
</dbReference>
<evidence type="ECO:0000256" key="4">
    <source>
        <dbReference type="SAM" id="SignalP"/>
    </source>
</evidence>
<reference evidence="6 9" key="3">
    <citation type="submission" date="2018-03" db="EMBL/GenBank/DDBJ databases">
        <title>Genomic Encyclopedia of Archaeal and Bacterial Type Strains, Phase II (KMG-II): from individual species to whole genera.</title>
        <authorList>
            <person name="Goeker M."/>
        </authorList>
    </citation>
    <scope>NUCLEOTIDE SEQUENCE [LARGE SCALE GENOMIC DNA]</scope>
    <source>
        <strain evidence="6 9">DSM 17797</strain>
    </source>
</reference>
<dbReference type="PANTHER" id="PTHR13170:SF16">
    <property type="entry name" value="PROTEIN O-GLCNACASE"/>
    <property type="match status" value="1"/>
</dbReference>
<organism evidence="7 8">
    <name type="scientific">Flavobacterium granuli</name>
    <dbReference type="NCBI Taxonomy" id="280093"/>
    <lineage>
        <taxon>Bacteria</taxon>
        <taxon>Pseudomonadati</taxon>
        <taxon>Bacteroidota</taxon>
        <taxon>Flavobacteriia</taxon>
        <taxon>Flavobacteriales</taxon>
        <taxon>Flavobacteriaceae</taxon>
        <taxon>Flavobacterium</taxon>
    </lineage>
</organism>
<accession>A0A1M5IE57</accession>
<dbReference type="Gene3D" id="3.20.20.80">
    <property type="entry name" value="Glycosidases"/>
    <property type="match status" value="1"/>
</dbReference>
<dbReference type="PROSITE" id="PS52009">
    <property type="entry name" value="GH84"/>
    <property type="match status" value="1"/>
</dbReference>
<dbReference type="Pfam" id="PF07555">
    <property type="entry name" value="NAGidase"/>
    <property type="match status" value="1"/>
</dbReference>
<evidence type="ECO:0000259" key="5">
    <source>
        <dbReference type="PROSITE" id="PS52009"/>
    </source>
</evidence>
<dbReference type="Pfam" id="PF18344">
    <property type="entry name" value="CBM32"/>
    <property type="match status" value="1"/>
</dbReference>
<keyword evidence="9" id="KW-1185">Reference proteome</keyword>
<feature type="signal peptide" evidence="4">
    <location>
        <begin position="1"/>
        <end position="21"/>
    </location>
</feature>
<dbReference type="SUPFAM" id="SSF140657">
    <property type="entry name" value="Hyaluronidase post-catalytic domain-like"/>
    <property type="match status" value="1"/>
</dbReference>
<dbReference type="SUPFAM" id="SSF55545">
    <property type="entry name" value="beta-N-acetylhexosaminidase-like domain"/>
    <property type="match status" value="1"/>
</dbReference>
<dbReference type="InterPro" id="IPR017853">
    <property type="entry name" value="GH"/>
</dbReference>
<feature type="chain" id="PRO_5009911067" evidence="4">
    <location>
        <begin position="22"/>
        <end position="835"/>
    </location>
</feature>
<evidence type="ECO:0000313" key="8">
    <source>
        <dbReference type="Proteomes" id="UP000184384"/>
    </source>
</evidence>
<evidence type="ECO:0000256" key="3">
    <source>
        <dbReference type="PROSITE-ProRule" id="PRU01353"/>
    </source>
</evidence>
<dbReference type="Pfam" id="PF02838">
    <property type="entry name" value="Glyco_hydro_20b"/>
    <property type="match status" value="1"/>
</dbReference>
<dbReference type="InterPro" id="IPR015882">
    <property type="entry name" value="HEX_bac_N"/>
</dbReference>
<dbReference type="SUPFAM" id="SSF51445">
    <property type="entry name" value="(Trans)glycosidases"/>
    <property type="match status" value="1"/>
</dbReference>
<dbReference type="InterPro" id="IPR051822">
    <property type="entry name" value="Glycosyl_Hydrolase_84"/>
</dbReference>
<evidence type="ECO:0000313" key="9">
    <source>
        <dbReference type="Proteomes" id="UP000237771"/>
    </source>
</evidence>
<dbReference type="GO" id="GO:0005975">
    <property type="term" value="P:carbohydrate metabolic process"/>
    <property type="evidence" value="ECO:0007669"/>
    <property type="project" value="UniProtKB-ARBA"/>
</dbReference>
<dbReference type="RefSeq" id="WP_072938424.1">
    <property type="nucleotide sequence ID" value="NZ_FQWO01000001.1"/>
</dbReference>
<gene>
    <name evidence="6" type="ORF">BC624_101209</name>
    <name evidence="7" type="ORF">SAMN05443373_101209</name>
</gene>
<evidence type="ECO:0000256" key="1">
    <source>
        <dbReference type="ARBA" id="ARBA00022801"/>
    </source>
</evidence>
<dbReference type="Gene3D" id="3.30.379.10">
    <property type="entry name" value="Chitobiase/beta-hexosaminidase domain 2-like"/>
    <property type="match status" value="1"/>
</dbReference>
<dbReference type="InterPro" id="IPR049478">
    <property type="entry name" value="BT_4395-like_hel"/>
</dbReference>
<reference evidence="7" key="1">
    <citation type="submission" date="2016-11" db="EMBL/GenBank/DDBJ databases">
        <authorList>
            <person name="Jaros S."/>
            <person name="Januszkiewicz K."/>
            <person name="Wedrychowicz H."/>
        </authorList>
    </citation>
    <scope>NUCLEOTIDE SEQUENCE [LARGE SCALE GENOMIC DNA]</scope>
    <source>
        <strain evidence="7">DSM 19729</strain>
    </source>
</reference>
<dbReference type="EMBL" id="FQWO01000001">
    <property type="protein sequence ID" value="SHG26535.1"/>
    <property type="molecule type" value="Genomic_DNA"/>
</dbReference>
<dbReference type="Gene3D" id="2.60.40.1180">
    <property type="entry name" value="Golgi alpha-mannosidase II"/>
    <property type="match status" value="1"/>
</dbReference>
<keyword evidence="1 3" id="KW-0378">Hydrolase</keyword>
<dbReference type="GO" id="GO:1901135">
    <property type="term" value="P:carbohydrate derivative metabolic process"/>
    <property type="evidence" value="ECO:0007669"/>
    <property type="project" value="UniProtKB-ARBA"/>
</dbReference>
<dbReference type="GO" id="GO:0015929">
    <property type="term" value="F:hexosaminidase activity"/>
    <property type="evidence" value="ECO:0007669"/>
    <property type="project" value="UniProtKB-ARBA"/>
</dbReference>
<keyword evidence="2 3" id="KW-0326">Glycosidase</keyword>
<dbReference type="InterPro" id="IPR011496">
    <property type="entry name" value="O-GlcNAcase_cat"/>
</dbReference>
<dbReference type="Pfam" id="PF21809">
    <property type="entry name" value="Glyco_hydro_84_hel"/>
    <property type="match status" value="1"/>
</dbReference>
<dbReference type="InterPro" id="IPR013780">
    <property type="entry name" value="Glyco_hydro_b"/>
</dbReference>
<dbReference type="AlphaFoldDB" id="A0A1M5IE57"/>
<sequence length="835" mass="95349">MKLKHLLLTALFLSFVTTAWTQTDSYTIFPNPQIINLSGQKISADVSYKLEGNFKLKPNSLALLNEIFNVQNKSKPLTVIINPITKTDKNLQISGAYTLKITAKAIEIAVYDNRSVFYALQTLKQLKKDNSLPTVDITDFPDVLSRGSVEGFYGTPWSHEDRISQFKFYGKLKLNTYIYGPKDDPYHSSPNWRKPYPAENAKQIKELVQEANNNEVDFTWAIHPGLDIQWNNADRLAILNKLEWMYDLGIRSFAVFFDDISGEGTKAEKQAELLNYIQKQFIEKKKDVLPLIMCPTEYNKAWSDPKPNTYLDILGDQLHPSIQIMWTGDRVIDDVSKADLDWINKRIKRKAYIWWNFPVSDYVRDHLLMGAAYGLDTTIKNDLSGFVSNPMERAEASKLALFSVALYSWNLKSYEPMAAWHAAAKYIMPEAATAFQLFNEHNSDLGPNGHRYRREESVIIKPVIDSFLTEYKNNTYSTELATKIKTEFERIIPVTQELRDKCLNKNLIREIDPWLTQFNLLGKAGLQTMLFLEAKESGNKAMAWDNYLKTKMLLDSIQIVDKTFNQNPYQPGVKTGSLVLMPFVKTVFDEAQNYFIPTIANSENHSTTALISNTEKLKNQPLQLSNTSIAISPVLEVLNLNPQEYLGIRLDKSLKAKEFHFNLESNNLMEGGAFETSVDGLNWQTLNLEQKRGKGSLKVLTDGVKYIRYKNDSANSKSLFLKEFKVIVEAENKNTDQTIYVQDYSIATYLELNAKNELNLPLSLNKQTKTISLLVQNSNKPFEVNQISKRGKKTPIYKGAGNYIVIPSKQLKKATAIEINSNGNKDFRIYEILEN</sequence>
<dbReference type="PANTHER" id="PTHR13170">
    <property type="entry name" value="O-GLCNACASE"/>
    <property type="match status" value="1"/>
</dbReference>
<evidence type="ECO:0000256" key="2">
    <source>
        <dbReference type="ARBA" id="ARBA00023295"/>
    </source>
</evidence>
<keyword evidence="4" id="KW-0732">Signal</keyword>
<dbReference type="Gene3D" id="1.20.58.460">
    <property type="entry name" value="Hyaluronidase post-catalytic domain-like"/>
    <property type="match status" value="1"/>
</dbReference>
<dbReference type="STRING" id="280093.SAMN05443373_101209"/>
<evidence type="ECO:0000313" key="6">
    <source>
        <dbReference type="EMBL" id="PRZ27926.1"/>
    </source>
</evidence>
<dbReference type="OrthoDB" id="9760892at2"/>
<reference evidence="8" key="2">
    <citation type="submission" date="2016-11" db="EMBL/GenBank/DDBJ databases">
        <authorList>
            <person name="Varghese N."/>
            <person name="Submissions S."/>
        </authorList>
    </citation>
    <scope>NUCLEOTIDE SEQUENCE [LARGE SCALE GENOMIC DNA]</scope>
    <source>
        <strain evidence="8">DSM 19729</strain>
    </source>
</reference>
<dbReference type="Proteomes" id="UP000184384">
    <property type="component" value="Unassembled WGS sequence"/>
</dbReference>
<feature type="active site" description="Proton donor" evidence="3">
    <location>
        <position position="259"/>
    </location>
</feature>
<comment type="similarity">
    <text evidence="3">Belongs to the glycosyl hydrolase 84 family.</text>
</comment>
<feature type="domain" description="GH84" evidence="5">
    <location>
        <begin position="144"/>
        <end position="412"/>
    </location>
</feature>
<dbReference type="InterPro" id="IPR029018">
    <property type="entry name" value="Hex-like_dom2"/>
</dbReference>
<evidence type="ECO:0000313" key="7">
    <source>
        <dbReference type="EMBL" id="SHG26535.1"/>
    </source>
</evidence>
<proteinExistence type="inferred from homology"/>
<dbReference type="Proteomes" id="UP000237771">
    <property type="component" value="Unassembled WGS sequence"/>
</dbReference>
<protein>
    <submittedName>
        <fullName evidence="7">Hyaluronoglucosaminidase</fullName>
    </submittedName>
</protein>